<comment type="cofactor">
    <cofactor evidence="1">
        <name>FMN</name>
        <dbReference type="ChEBI" id="CHEBI:58210"/>
    </cofactor>
</comment>
<dbReference type="InterPro" id="IPR013785">
    <property type="entry name" value="Aldolase_TIM"/>
</dbReference>
<dbReference type="Pfam" id="PF00724">
    <property type="entry name" value="Oxidored_FMN"/>
    <property type="match status" value="1"/>
</dbReference>
<organism evidence="5 6">
    <name type="scientific">Trichomonascus ciferrii</name>
    <dbReference type="NCBI Taxonomy" id="44093"/>
    <lineage>
        <taxon>Eukaryota</taxon>
        <taxon>Fungi</taxon>
        <taxon>Dikarya</taxon>
        <taxon>Ascomycota</taxon>
        <taxon>Saccharomycotina</taxon>
        <taxon>Dipodascomycetes</taxon>
        <taxon>Dipodascales</taxon>
        <taxon>Trichomonascaceae</taxon>
        <taxon>Trichomonascus</taxon>
        <taxon>Trichomonascus ciferrii complex</taxon>
    </lineage>
</organism>
<gene>
    <name evidence="5" type="ORF">TRICI_004145</name>
</gene>
<dbReference type="PANTHER" id="PTHR22893:SF91">
    <property type="entry name" value="NADPH DEHYDROGENASE 2-RELATED"/>
    <property type="match status" value="1"/>
</dbReference>
<accession>A0A642V1N4</accession>
<dbReference type="OrthoDB" id="276546at2759"/>
<keyword evidence="3" id="KW-0288">FMN</keyword>
<dbReference type="EMBL" id="SWFS01000317">
    <property type="protein sequence ID" value="KAA8910347.1"/>
    <property type="molecule type" value="Genomic_DNA"/>
</dbReference>
<dbReference type="SUPFAM" id="SSF51395">
    <property type="entry name" value="FMN-linked oxidoreductases"/>
    <property type="match status" value="1"/>
</dbReference>
<dbReference type="Proteomes" id="UP000761534">
    <property type="component" value="Unassembled WGS sequence"/>
</dbReference>
<reference evidence="5" key="1">
    <citation type="journal article" date="2019" name="G3 (Bethesda)">
        <title>Genome Assemblies of Two Rare Opportunistic Yeast Pathogens: Diutina rugosa (syn. Candida rugosa) and Trichomonascus ciferrii (syn. Candida ciferrii).</title>
        <authorList>
            <person name="Mixao V."/>
            <person name="Saus E."/>
            <person name="Hansen A.P."/>
            <person name="Lass-Florl C."/>
            <person name="Gabaldon T."/>
        </authorList>
    </citation>
    <scope>NUCLEOTIDE SEQUENCE</scope>
    <source>
        <strain evidence="5">CBS 4856</strain>
    </source>
</reference>
<dbReference type="GO" id="GO:0010181">
    <property type="term" value="F:FMN binding"/>
    <property type="evidence" value="ECO:0007669"/>
    <property type="project" value="InterPro"/>
</dbReference>
<dbReference type="InterPro" id="IPR045247">
    <property type="entry name" value="Oye-like"/>
</dbReference>
<dbReference type="Gene3D" id="3.20.20.70">
    <property type="entry name" value="Aldolase class I"/>
    <property type="match status" value="1"/>
</dbReference>
<dbReference type="InterPro" id="IPR001155">
    <property type="entry name" value="OxRdtase_FMN_N"/>
</dbReference>
<evidence type="ECO:0000313" key="5">
    <source>
        <dbReference type="EMBL" id="KAA8910347.1"/>
    </source>
</evidence>
<evidence type="ECO:0000256" key="1">
    <source>
        <dbReference type="ARBA" id="ARBA00001917"/>
    </source>
</evidence>
<dbReference type="AlphaFoldDB" id="A0A642V1N4"/>
<comment type="similarity">
    <text evidence="2">Belongs to the NADH:flavin oxidoreductase/NADH oxidase family.</text>
</comment>
<keyword evidence="6" id="KW-1185">Reference proteome</keyword>
<dbReference type="VEuPathDB" id="FungiDB:TRICI_004145"/>
<protein>
    <recommendedName>
        <fullName evidence="4">NADH:flavin oxidoreductase/NADH oxidase N-terminal domain-containing protein</fullName>
    </recommendedName>
</protein>
<evidence type="ECO:0000313" key="6">
    <source>
        <dbReference type="Proteomes" id="UP000761534"/>
    </source>
</evidence>
<feature type="domain" description="NADH:flavin oxidoreductase/NADH oxidase N-terminal" evidence="4">
    <location>
        <begin position="3"/>
        <end position="344"/>
    </location>
</feature>
<comment type="caution">
    <text evidence="5">The sequence shown here is derived from an EMBL/GenBank/DDBJ whole genome shotgun (WGS) entry which is preliminary data.</text>
</comment>
<dbReference type="PANTHER" id="PTHR22893">
    <property type="entry name" value="NADH OXIDOREDUCTASE-RELATED"/>
    <property type="match status" value="1"/>
</dbReference>
<dbReference type="GO" id="GO:0003959">
    <property type="term" value="F:NADPH dehydrogenase activity"/>
    <property type="evidence" value="ECO:0007669"/>
    <property type="project" value="TreeGrafter"/>
</dbReference>
<sequence length="382" mass="42592">MPLLGPVQVGAVTTQHRIVMGPLTRFRANDDFTPSALQEKYYLQRSSVPGTLIVSEATYISERAGGYFNAPGIWNKAQIEGWKRIAEAVHGNGCHMFLQLWALGRVASSRFDSYIGTKEGLDLVGPSAIADHTQRKLKVPRELSVEEIKEYVRDYAQAAKNAVFVAGMDGVEIQAGNGYLVDQFLHENSNHRTDEYGGCLEKRAKFLLDVVDAAIEAVGADRVGIRLTPWENFQDIEQAISPMRTFGHVLMELEKRAQSGSRLAYVHIVEPCIVKVFKDIPAKNKTNDWVRTFWKGVWIRAGGFTRETAFSACSHDPKILVSFGRLFIANPDLVKRLSDDLPLNKPHPATFYTGAESGYTDYPFYNSPGGRRGSANWFSADE</sequence>
<evidence type="ECO:0000259" key="4">
    <source>
        <dbReference type="Pfam" id="PF00724"/>
    </source>
</evidence>
<evidence type="ECO:0000256" key="3">
    <source>
        <dbReference type="ARBA" id="ARBA00022643"/>
    </source>
</evidence>
<name>A0A642V1N4_9ASCO</name>
<proteinExistence type="inferred from homology"/>
<dbReference type="FunFam" id="3.20.20.70:FF:000138">
    <property type="entry name" value="NADPH dehydrogenase 1"/>
    <property type="match status" value="1"/>
</dbReference>
<keyword evidence="3" id="KW-0285">Flavoprotein</keyword>
<evidence type="ECO:0000256" key="2">
    <source>
        <dbReference type="ARBA" id="ARBA00005979"/>
    </source>
</evidence>
<dbReference type="CDD" id="cd02933">
    <property type="entry name" value="OYE_like_FMN"/>
    <property type="match status" value="1"/>
</dbReference>